<name>A0ABS4WGY2_9MICC</name>
<protein>
    <submittedName>
        <fullName evidence="6">Energy-coupling factor transport system permease protein</fullName>
    </submittedName>
</protein>
<dbReference type="Proteomes" id="UP000766570">
    <property type="component" value="Unassembled WGS sequence"/>
</dbReference>
<evidence type="ECO:0000256" key="5">
    <source>
        <dbReference type="SAM" id="Phobius"/>
    </source>
</evidence>
<dbReference type="CDD" id="cd16914">
    <property type="entry name" value="EcfT"/>
    <property type="match status" value="1"/>
</dbReference>
<keyword evidence="2 5" id="KW-0812">Transmembrane</keyword>
<evidence type="ECO:0000256" key="4">
    <source>
        <dbReference type="ARBA" id="ARBA00023136"/>
    </source>
</evidence>
<feature type="transmembrane region" description="Helical" evidence="5">
    <location>
        <begin position="53"/>
        <end position="74"/>
    </location>
</feature>
<feature type="transmembrane region" description="Helical" evidence="5">
    <location>
        <begin position="94"/>
        <end position="119"/>
    </location>
</feature>
<accession>A0ABS4WGY2</accession>
<evidence type="ECO:0000256" key="3">
    <source>
        <dbReference type="ARBA" id="ARBA00022989"/>
    </source>
</evidence>
<dbReference type="Pfam" id="PF02361">
    <property type="entry name" value="CbiQ"/>
    <property type="match status" value="1"/>
</dbReference>
<keyword evidence="4 5" id="KW-0472">Membrane</keyword>
<dbReference type="InterPro" id="IPR003339">
    <property type="entry name" value="ABC/ECF_trnsptr_transmembrane"/>
</dbReference>
<reference evidence="6 7" key="1">
    <citation type="submission" date="2021-03" db="EMBL/GenBank/DDBJ databases">
        <title>Sequencing the genomes of 1000 actinobacteria strains.</title>
        <authorList>
            <person name="Klenk H.-P."/>
        </authorList>
    </citation>
    <scope>NUCLEOTIDE SEQUENCE [LARGE SCALE GENOMIC DNA]</scope>
    <source>
        <strain evidence="6 7">DSM 15454</strain>
    </source>
</reference>
<comment type="caution">
    <text evidence="6">The sequence shown here is derived from an EMBL/GenBank/DDBJ whole genome shotgun (WGS) entry which is preliminary data.</text>
</comment>
<evidence type="ECO:0000313" key="6">
    <source>
        <dbReference type="EMBL" id="MBP2375266.1"/>
    </source>
</evidence>
<evidence type="ECO:0000256" key="1">
    <source>
        <dbReference type="ARBA" id="ARBA00004141"/>
    </source>
</evidence>
<proteinExistence type="predicted"/>
<evidence type="ECO:0000256" key="2">
    <source>
        <dbReference type="ARBA" id="ARBA00022692"/>
    </source>
</evidence>
<dbReference type="RefSeq" id="WP_209908677.1">
    <property type="nucleotide sequence ID" value="NZ_BAAAMI010000044.1"/>
</dbReference>
<organism evidence="6 7">
    <name type="scientific">Paeniglutamicibacter psychrophenolicus</name>
    <dbReference type="NCBI Taxonomy" id="257454"/>
    <lineage>
        <taxon>Bacteria</taxon>
        <taxon>Bacillati</taxon>
        <taxon>Actinomycetota</taxon>
        <taxon>Actinomycetes</taxon>
        <taxon>Micrococcales</taxon>
        <taxon>Micrococcaceae</taxon>
        <taxon>Paeniglutamicibacter</taxon>
    </lineage>
</organism>
<comment type="subcellular location">
    <subcellularLocation>
        <location evidence="1">Membrane</location>
        <topology evidence="1">Multi-pass membrane protein</topology>
    </subcellularLocation>
</comment>
<feature type="transmembrane region" description="Helical" evidence="5">
    <location>
        <begin position="30"/>
        <end position="46"/>
    </location>
</feature>
<evidence type="ECO:0000313" key="7">
    <source>
        <dbReference type="Proteomes" id="UP000766570"/>
    </source>
</evidence>
<gene>
    <name evidence="6" type="ORF">JOF46_003178</name>
</gene>
<keyword evidence="3 5" id="KW-1133">Transmembrane helix</keyword>
<feature type="transmembrane region" description="Helical" evidence="5">
    <location>
        <begin position="231"/>
        <end position="249"/>
    </location>
</feature>
<keyword evidence="7" id="KW-1185">Reference proteome</keyword>
<sequence>MPRTCRLHPFTVLALAAAVTATTTAAGRWWLSVAVLLACLLLAAWARRARRLAGLAAAILAPAWGSQLLIHGMADTAGGHLLAAAGPLRITAEGLATAGALGLRTGVLVAAGLLCTLLIDRHDLIAAVDLSPAPPQLGYLLAATLFLLPALEQRQRAIGQAQSLRGATPGGGPRGWFRRVRLRSVPLVLGALQDVADRSAHLAARGFPAAGPHTRLREVPDSAAQRRVRRIALACTVLGPVAVLAPSWMGAA</sequence>
<dbReference type="EMBL" id="JAGIOE010000001">
    <property type="protein sequence ID" value="MBP2375266.1"/>
    <property type="molecule type" value="Genomic_DNA"/>
</dbReference>